<proteinExistence type="predicted"/>
<dbReference type="AlphaFoldDB" id="A0A4S8PHV7"/>
<protein>
    <recommendedName>
        <fullName evidence="3">SMI1/KNR4 family protein</fullName>
    </recommendedName>
</protein>
<dbReference type="EMBL" id="STGX01000004">
    <property type="protein sequence ID" value="THV30160.1"/>
    <property type="molecule type" value="Genomic_DNA"/>
</dbReference>
<reference evidence="1 2" key="1">
    <citation type="journal article" date="2018" name="Int. J. Syst. Evol. Microbiol.">
        <title>Glycomyces paridis sp. nov., isolated from the medicinal plant Paris polyphylla.</title>
        <authorList>
            <person name="Fang X.M."/>
            <person name="Bai J.L."/>
            <person name="Su J."/>
            <person name="Zhao L.L."/>
            <person name="Liu H.Y."/>
            <person name="Ma B.P."/>
            <person name="Zhang Y.Q."/>
            <person name="Yu L.Y."/>
        </authorList>
    </citation>
    <scope>NUCLEOTIDE SEQUENCE [LARGE SCALE GENOMIC DNA]</scope>
    <source>
        <strain evidence="1 2">CPCC 204357</strain>
    </source>
</reference>
<organism evidence="1 2">
    <name type="scientific">Glycomyces paridis</name>
    <dbReference type="NCBI Taxonomy" id="2126555"/>
    <lineage>
        <taxon>Bacteria</taxon>
        <taxon>Bacillati</taxon>
        <taxon>Actinomycetota</taxon>
        <taxon>Actinomycetes</taxon>
        <taxon>Glycomycetales</taxon>
        <taxon>Glycomycetaceae</taxon>
        <taxon>Glycomyces</taxon>
    </lineage>
</organism>
<accession>A0A4S8PHV7</accession>
<comment type="caution">
    <text evidence="1">The sequence shown here is derived from an EMBL/GenBank/DDBJ whole genome shotgun (WGS) entry which is preliminary data.</text>
</comment>
<sequence>MTDHLASLQVKVERLQTSGALEALAARWFEDEGEEEAEDPDGIWDRDHLVLADPAEPVGDWPGGLADWFRLAGSATFGVVDVDAEAQVRPVRPVDSLGEPVDDRRWLRIGSVGGEDLLIMDAESGEVAVYFNLYFKYGWESPLLLRRPGVLAFLDTVAIGPDYRLVRGPVVRQRDPWWDADPWFRYLAETGAA</sequence>
<gene>
    <name evidence="1" type="ORF">E9998_07255</name>
</gene>
<dbReference type="OrthoDB" id="5180425at2"/>
<evidence type="ECO:0000313" key="1">
    <source>
        <dbReference type="EMBL" id="THV30160.1"/>
    </source>
</evidence>
<dbReference type="Proteomes" id="UP000305792">
    <property type="component" value="Unassembled WGS sequence"/>
</dbReference>
<dbReference type="RefSeq" id="WP_136529033.1">
    <property type="nucleotide sequence ID" value="NZ_STGX01000004.1"/>
</dbReference>
<name>A0A4S8PHV7_9ACTN</name>
<evidence type="ECO:0000313" key="2">
    <source>
        <dbReference type="Proteomes" id="UP000305792"/>
    </source>
</evidence>
<keyword evidence="2" id="KW-1185">Reference proteome</keyword>
<evidence type="ECO:0008006" key="3">
    <source>
        <dbReference type="Google" id="ProtNLM"/>
    </source>
</evidence>